<keyword evidence="1" id="KW-0812">Transmembrane</keyword>
<evidence type="ECO:0000313" key="3">
    <source>
        <dbReference type="Proteomes" id="UP000031737"/>
    </source>
</evidence>
<accession>A0A061IS55</accession>
<evidence type="ECO:0000313" key="2">
    <source>
        <dbReference type="EMBL" id="ESL05119.1"/>
    </source>
</evidence>
<keyword evidence="1" id="KW-0472">Membrane</keyword>
<feature type="transmembrane region" description="Helical" evidence="1">
    <location>
        <begin position="63"/>
        <end position="81"/>
    </location>
</feature>
<dbReference type="VEuPathDB" id="TriTrypDB:TRSC58_07262"/>
<gene>
    <name evidence="2" type="ORF">TRSC58_07262</name>
</gene>
<dbReference type="EMBL" id="AUPL01007320">
    <property type="protein sequence ID" value="ESL05119.1"/>
    <property type="molecule type" value="Genomic_DNA"/>
</dbReference>
<protein>
    <submittedName>
        <fullName evidence="2">Uncharacterized protein</fullName>
    </submittedName>
</protein>
<name>A0A061IS55_TRYRA</name>
<dbReference type="AlphaFoldDB" id="A0A061IS55"/>
<organism evidence="2 3">
    <name type="scientific">Trypanosoma rangeli SC58</name>
    <dbReference type="NCBI Taxonomy" id="429131"/>
    <lineage>
        <taxon>Eukaryota</taxon>
        <taxon>Discoba</taxon>
        <taxon>Euglenozoa</taxon>
        <taxon>Kinetoplastea</taxon>
        <taxon>Metakinetoplastina</taxon>
        <taxon>Trypanosomatida</taxon>
        <taxon>Trypanosomatidae</taxon>
        <taxon>Trypanosoma</taxon>
        <taxon>Herpetosoma</taxon>
    </lineage>
</organism>
<proteinExistence type="predicted"/>
<comment type="caution">
    <text evidence="2">The sequence shown here is derived from an EMBL/GenBank/DDBJ whole genome shotgun (WGS) entry which is preliminary data.</text>
</comment>
<reference evidence="2 3" key="1">
    <citation type="submission" date="2013-07" db="EMBL/GenBank/DDBJ databases">
        <authorList>
            <person name="Stoco P.H."/>
            <person name="Wagner G."/>
            <person name="Gerber A."/>
            <person name="Zaha A."/>
            <person name="Thompson C."/>
            <person name="Bartholomeu D.C."/>
            <person name="Luckemeyer D.D."/>
            <person name="Bahia D."/>
            <person name="Loreto E."/>
            <person name="Prestes E.B."/>
            <person name="Lima F.M."/>
            <person name="Rodrigues-Luiz G."/>
            <person name="Vallejo G.A."/>
            <person name="Filho J.F."/>
            <person name="Monteiro K.M."/>
            <person name="Tyler K.M."/>
            <person name="de Almeida L.G."/>
            <person name="Ortiz M.F."/>
            <person name="Siervo M.A."/>
            <person name="de Moraes M.H."/>
            <person name="Cunha O.L."/>
            <person name="Mendonca-Neto R."/>
            <person name="Silva R."/>
            <person name="Teixeira S.M."/>
            <person name="Murta S.M."/>
            <person name="Sincero T.C."/>
            <person name="Mendes T.A."/>
            <person name="Urmenyi T.P."/>
            <person name="Silva V.G."/>
            <person name="da Rocha W.D."/>
            <person name="Andersson B."/>
            <person name="Romanha A.J."/>
            <person name="Steindel M."/>
            <person name="de Vasconcelos A.T."/>
            <person name="Grisard E.C."/>
        </authorList>
    </citation>
    <scope>NUCLEOTIDE SEQUENCE [LARGE SCALE GENOMIC DNA]</scope>
    <source>
        <strain evidence="2 3">SC58</strain>
    </source>
</reference>
<keyword evidence="3" id="KW-1185">Reference proteome</keyword>
<dbReference type="Proteomes" id="UP000031737">
    <property type="component" value="Unassembled WGS sequence"/>
</dbReference>
<keyword evidence="1" id="KW-1133">Transmembrane helix</keyword>
<sequence length="83" mass="9712">MHVYTHIHAFYGQRKTKKTKRGEKVKVRKSKEDQKKMRGSVGASIRDLFLFESFCCVRAKVRFSPAFFFSFVCLFVSSQLLGR</sequence>
<evidence type="ECO:0000256" key="1">
    <source>
        <dbReference type="SAM" id="Phobius"/>
    </source>
</evidence>